<dbReference type="InterPro" id="IPR049050">
    <property type="entry name" value="nSTAND3"/>
</dbReference>
<dbReference type="InterPro" id="IPR011856">
    <property type="entry name" value="tRNA_endonuc-like_dom_sf"/>
</dbReference>
<dbReference type="SUPFAM" id="SSF52540">
    <property type="entry name" value="P-loop containing nucleoside triphosphate hydrolases"/>
    <property type="match status" value="1"/>
</dbReference>
<evidence type="ECO:0000313" key="2">
    <source>
        <dbReference type="EMBL" id="RWX00253.1"/>
    </source>
</evidence>
<dbReference type="Gene3D" id="3.40.50.300">
    <property type="entry name" value="P-loop containing nucleotide triphosphate hydrolases"/>
    <property type="match status" value="1"/>
</dbReference>
<dbReference type="GO" id="GO:0003676">
    <property type="term" value="F:nucleic acid binding"/>
    <property type="evidence" value="ECO:0007669"/>
    <property type="project" value="InterPro"/>
</dbReference>
<dbReference type="OrthoDB" id="9806903at2"/>
<evidence type="ECO:0000313" key="3">
    <source>
        <dbReference type="Proteomes" id="UP000287527"/>
    </source>
</evidence>
<comment type="caution">
    <text evidence="2">The sequence shown here is derived from an EMBL/GenBank/DDBJ whole genome shotgun (WGS) entry which is preliminary data.</text>
</comment>
<dbReference type="Pfam" id="PF20720">
    <property type="entry name" value="nSTAND3"/>
    <property type="match status" value="1"/>
</dbReference>
<dbReference type="InterPro" id="IPR027417">
    <property type="entry name" value="P-loop_NTPase"/>
</dbReference>
<organism evidence="2 3">
    <name type="scientific">Flavobacterium cerinum</name>
    <dbReference type="NCBI Taxonomy" id="2502784"/>
    <lineage>
        <taxon>Bacteria</taxon>
        <taxon>Pseudomonadati</taxon>
        <taxon>Bacteroidota</taxon>
        <taxon>Flavobacteriia</taxon>
        <taxon>Flavobacteriales</taxon>
        <taxon>Flavobacteriaceae</taxon>
        <taxon>Flavobacterium</taxon>
    </lineage>
</organism>
<proteinExistence type="predicted"/>
<dbReference type="Gene3D" id="3.40.1350.10">
    <property type="match status" value="1"/>
</dbReference>
<dbReference type="EMBL" id="SBII01000006">
    <property type="protein sequence ID" value="RWX00253.1"/>
    <property type="molecule type" value="Genomic_DNA"/>
</dbReference>
<reference evidence="2 3" key="1">
    <citation type="submission" date="2019-01" db="EMBL/GenBank/DDBJ databases">
        <title>Flavobacterium sp. nov.,isolated from freshwater.</title>
        <authorList>
            <person name="Zhang R."/>
            <person name="Du Z.-J."/>
        </authorList>
    </citation>
    <scope>NUCLEOTIDE SEQUENCE [LARGE SCALE GENOMIC DNA]</scope>
    <source>
        <strain evidence="2 3">1E403</strain>
    </source>
</reference>
<evidence type="ECO:0000259" key="1">
    <source>
        <dbReference type="Pfam" id="PF20720"/>
    </source>
</evidence>
<dbReference type="AlphaFoldDB" id="A0A3S3QS76"/>
<sequence>MTNFDFHNLLFPTEFENLCRDILEIRENPIKFTSYKPGKDGGIDFKSTNTEDIIIGQCKLYNPNNYNGLKRSLKKEVEKCQKKKPNRYILCVGMKLSDTQAEEILELFKGYILNQNDIIDNEKLNKYLGNKEYNYLKKIYSKLLIPNLSYVEDIISNTVNSKYYKSTKSFLLDINEKHKLFHNVFNLKTCIDILEDKKVLILTGNPGVGKTTMAKMIVNYFIGEKLINNIFFVSDNHLQDIEGLLIDNQKQLIVVDDFWGQNFSPTYKNNTRLRNFTRIINDFKKSSSHYLILTSREYIIRDVISNAEYETREILNTDSFTINLNEYSEEDKARIFLNHLYFYNFEKKYISHLKYNDQFQRIVNHSNYSPRNIEYFCKTQLKENNNEYSFYKELEQYFEKPNEYWNKNFIILNNTSQLILLIILISSDPISLTDLETTFEEVQSDVRKELNLNINPLDFANEIRLLEDFYIISEKQECSSQILIRFQNPGIKDYLLEYLRIDGRTWIRPLIKNVPFFNQLIYVFDTIENQIDDFESDIPLYGKKIVLSKILQEILKEKLLEEFDLLNFCTQDAREYTNDFTTGFTSEETKYFKISQLNDLFKISQNSNIDVRKFIINEVMKDIDNYQEGHKIVDQHSMTIFPSIIKLIHSFIDLDENKLIQHYYNGITFTNEYYSFYEFIDIYPFEFNKFYAQNILKIRTGIKYQILDDIDYYKWHEMDLKLDSHLGYIIEEVAQLYGIRLTSKFVLEIEEIAERPFRNFKKNRTKESAKENTVREKIKSNPLDKIVDEYLSPIDTYENEFNLKSYLGYNCNDKNLIKFIIKEVKNEKSILKPFTTNKDILDSFINLFNSKVLNYENLSTFTILNELFTNWVVSKNLNPEILKEKFYNLSTSIDFSYDYSISESQLKKEFTNIILNFSPTILSPLIIPHKKWYIFSQPDIRIYFIAEYIKTIKDDEIFKENVFEYLCDFQDTLIEILNISCFHRLKNTIIIPELKKFITSIDITSEKSTILSFIDFFKIEFNLKWNQNKKKFGDSGSSNSEWYIELFLNHLDIEFSIMNLDIYFLKDYHTNEDIQKYFLNKNAYNKLYNIITKTIEKKKRRCIFSEEIGIYFDIGLYEFAKNDENYYILKQIGMIDYIFDIYTKSQIAISNYTNQS</sequence>
<name>A0A3S3QS76_9FLAO</name>
<keyword evidence="3" id="KW-1185">Reference proteome</keyword>
<gene>
    <name evidence="2" type="ORF">EPI11_10270</name>
</gene>
<feature type="domain" description="Novel STAND NTPase 3" evidence="1">
    <location>
        <begin position="184"/>
        <end position="342"/>
    </location>
</feature>
<accession>A0A3S3QS76</accession>
<dbReference type="Proteomes" id="UP000287527">
    <property type="component" value="Unassembled WGS sequence"/>
</dbReference>
<dbReference type="RefSeq" id="WP_128389880.1">
    <property type="nucleotide sequence ID" value="NZ_SBII01000006.1"/>
</dbReference>
<protein>
    <recommendedName>
        <fullName evidence="1">Novel STAND NTPase 3 domain-containing protein</fullName>
    </recommendedName>
</protein>